<dbReference type="PANTHER" id="PTHR30616">
    <property type="entry name" value="UNCHARACTERIZED PROTEIN YFIH"/>
    <property type="match status" value="1"/>
</dbReference>
<dbReference type="Pfam" id="PF02578">
    <property type="entry name" value="Cu-oxidase_4"/>
    <property type="match status" value="1"/>
</dbReference>
<evidence type="ECO:0000313" key="14">
    <source>
        <dbReference type="Proteomes" id="UP001145050"/>
    </source>
</evidence>
<keyword evidence="7" id="KW-0378">Hydrolase</keyword>
<dbReference type="CDD" id="cd16833">
    <property type="entry name" value="YfiH"/>
    <property type="match status" value="1"/>
</dbReference>
<comment type="function">
    <text evidence="3">Purine nucleoside enzyme that catalyzes the phosphorolysis of adenosine and inosine nucleosides, yielding D-ribose 1-phosphate and the respective free bases, adenine and hypoxanthine. Also catalyzes the phosphorolysis of S-methyl-5'-thioadenosine into adenine and S-methyl-5-thio-alpha-D-ribose 1-phosphate. Also has adenosine deaminase activity.</text>
</comment>
<organism evidence="13 14">
    <name type="scientific">Terrihalobacillus insolitus</name>
    <dbReference type="NCBI Taxonomy" id="2950438"/>
    <lineage>
        <taxon>Bacteria</taxon>
        <taxon>Bacillati</taxon>
        <taxon>Bacillota</taxon>
        <taxon>Bacilli</taxon>
        <taxon>Bacillales</taxon>
        <taxon>Bacillaceae</taxon>
        <taxon>Terrihalobacillus</taxon>
    </lineage>
</organism>
<comment type="catalytic activity">
    <reaction evidence="9">
        <text>adenosine + H2O + H(+) = inosine + NH4(+)</text>
        <dbReference type="Rhea" id="RHEA:24408"/>
        <dbReference type="ChEBI" id="CHEBI:15377"/>
        <dbReference type="ChEBI" id="CHEBI:15378"/>
        <dbReference type="ChEBI" id="CHEBI:16335"/>
        <dbReference type="ChEBI" id="CHEBI:17596"/>
        <dbReference type="ChEBI" id="CHEBI:28938"/>
        <dbReference type="EC" id="3.5.4.4"/>
    </reaction>
    <physiologicalReaction direction="left-to-right" evidence="9">
        <dbReference type="Rhea" id="RHEA:24409"/>
    </physiologicalReaction>
</comment>
<dbReference type="GO" id="GO:0005507">
    <property type="term" value="F:copper ion binding"/>
    <property type="evidence" value="ECO:0007669"/>
    <property type="project" value="TreeGrafter"/>
</dbReference>
<keyword evidence="14" id="KW-1185">Reference proteome</keyword>
<evidence type="ECO:0000256" key="2">
    <source>
        <dbReference type="ARBA" id="ARBA00001947"/>
    </source>
</evidence>
<evidence type="ECO:0000256" key="9">
    <source>
        <dbReference type="ARBA" id="ARBA00047989"/>
    </source>
</evidence>
<name>A0A9X3WUS6_9BACI</name>
<reference evidence="13" key="1">
    <citation type="submission" date="2022-06" db="EMBL/GenBank/DDBJ databases">
        <title>Aquibacillus sp. a new bacterium isolated from soil saline samples.</title>
        <authorList>
            <person name="Galisteo C."/>
            <person name="De La Haba R."/>
            <person name="Sanchez-Porro C."/>
            <person name="Ventosa A."/>
        </authorList>
    </citation>
    <scope>NUCLEOTIDE SEQUENCE</scope>
    <source>
        <strain evidence="13">3ASR75-11</strain>
    </source>
</reference>
<dbReference type="GO" id="GO:0017061">
    <property type="term" value="F:S-methyl-5-thioadenosine phosphorylase activity"/>
    <property type="evidence" value="ECO:0007669"/>
    <property type="project" value="UniProtKB-EC"/>
</dbReference>
<dbReference type="NCBIfam" id="TIGR00726">
    <property type="entry name" value="peptidoglycan editing factor PgeF"/>
    <property type="match status" value="1"/>
</dbReference>
<dbReference type="EMBL" id="JAMQKB010000002">
    <property type="protein sequence ID" value="MDC3423679.1"/>
    <property type="molecule type" value="Genomic_DNA"/>
</dbReference>
<keyword evidence="5" id="KW-0808">Transferase</keyword>
<dbReference type="Gene3D" id="3.60.140.10">
    <property type="entry name" value="CNF1/YfiH-like putative cysteine hydrolases"/>
    <property type="match status" value="1"/>
</dbReference>
<dbReference type="InterPro" id="IPR003730">
    <property type="entry name" value="Cu_polyphenol_OxRdtase"/>
</dbReference>
<evidence type="ECO:0000256" key="11">
    <source>
        <dbReference type="ARBA" id="ARBA00049893"/>
    </source>
</evidence>
<comment type="cofactor">
    <cofactor evidence="2">
        <name>Zn(2+)</name>
        <dbReference type="ChEBI" id="CHEBI:29105"/>
    </cofactor>
</comment>
<comment type="caution">
    <text evidence="13">The sequence shown here is derived from an EMBL/GenBank/DDBJ whole genome shotgun (WGS) entry which is preliminary data.</text>
</comment>
<proteinExistence type="inferred from homology"/>
<evidence type="ECO:0000256" key="3">
    <source>
        <dbReference type="ARBA" id="ARBA00003215"/>
    </source>
</evidence>
<accession>A0A9X3WUS6</accession>
<keyword evidence="6" id="KW-0479">Metal-binding</keyword>
<evidence type="ECO:0000256" key="6">
    <source>
        <dbReference type="ARBA" id="ARBA00022723"/>
    </source>
</evidence>
<comment type="similarity">
    <text evidence="4 12">Belongs to the purine nucleoside phosphorylase YfiH/LACC1 family.</text>
</comment>
<dbReference type="SUPFAM" id="SSF64438">
    <property type="entry name" value="CNF1/YfiH-like putative cysteine hydrolases"/>
    <property type="match status" value="1"/>
</dbReference>
<evidence type="ECO:0000256" key="7">
    <source>
        <dbReference type="ARBA" id="ARBA00022801"/>
    </source>
</evidence>
<sequence>MADSFQRTNLSYLSLKEWESVDDRLRVGISTRKGGISRSPYRSMNLGLHVPDKKEDVIANRNKLAHELEFPLEQWVFAEQIHGTDIAVVTAEQKGKGIRNHHDAIIGCDGMITNKKGVLLTALFADCVPLYFFDPITKWIGIAHAGWRGSVHEMAKVMVDKLKEVGVEATNIQAAIGPCIGKTQYEVDDKVISHIPHHFKEKTTKPTKNGHYMLDLKRLNHEILLQAGIQNTHIHISNYCTFEEDETFFSHRRDNGKTGRMIGFIGYHE</sequence>
<comment type="catalytic activity">
    <reaction evidence="10">
        <text>adenosine + phosphate = alpha-D-ribose 1-phosphate + adenine</text>
        <dbReference type="Rhea" id="RHEA:27642"/>
        <dbReference type="ChEBI" id="CHEBI:16335"/>
        <dbReference type="ChEBI" id="CHEBI:16708"/>
        <dbReference type="ChEBI" id="CHEBI:43474"/>
        <dbReference type="ChEBI" id="CHEBI:57720"/>
        <dbReference type="EC" id="2.4.2.1"/>
    </reaction>
    <physiologicalReaction direction="left-to-right" evidence="10">
        <dbReference type="Rhea" id="RHEA:27643"/>
    </physiologicalReaction>
</comment>
<dbReference type="AlphaFoldDB" id="A0A9X3WUS6"/>
<dbReference type="InterPro" id="IPR038371">
    <property type="entry name" value="Cu_polyphenol_OxRdtase_sf"/>
</dbReference>
<protein>
    <recommendedName>
        <fullName evidence="12">Purine nucleoside phosphorylase</fullName>
    </recommendedName>
</protein>
<evidence type="ECO:0000256" key="4">
    <source>
        <dbReference type="ARBA" id="ARBA00007353"/>
    </source>
</evidence>
<evidence type="ECO:0000256" key="12">
    <source>
        <dbReference type="RuleBase" id="RU361274"/>
    </source>
</evidence>
<evidence type="ECO:0000313" key="13">
    <source>
        <dbReference type="EMBL" id="MDC3423679.1"/>
    </source>
</evidence>
<dbReference type="Proteomes" id="UP001145050">
    <property type="component" value="Unassembled WGS sequence"/>
</dbReference>
<comment type="catalytic activity">
    <reaction evidence="1">
        <text>inosine + phosphate = alpha-D-ribose 1-phosphate + hypoxanthine</text>
        <dbReference type="Rhea" id="RHEA:27646"/>
        <dbReference type="ChEBI" id="CHEBI:17368"/>
        <dbReference type="ChEBI" id="CHEBI:17596"/>
        <dbReference type="ChEBI" id="CHEBI:43474"/>
        <dbReference type="ChEBI" id="CHEBI:57720"/>
        <dbReference type="EC" id="2.4.2.1"/>
    </reaction>
    <physiologicalReaction direction="left-to-right" evidence="1">
        <dbReference type="Rhea" id="RHEA:27647"/>
    </physiologicalReaction>
</comment>
<gene>
    <name evidence="13" type="primary">pgeF</name>
    <name evidence="13" type="ORF">NC797_04050</name>
</gene>
<dbReference type="PANTHER" id="PTHR30616:SF2">
    <property type="entry name" value="PURINE NUCLEOSIDE PHOSPHORYLASE LACC1"/>
    <property type="match status" value="1"/>
</dbReference>
<comment type="catalytic activity">
    <reaction evidence="11">
        <text>S-methyl-5'-thioadenosine + phosphate = 5-(methylsulfanyl)-alpha-D-ribose 1-phosphate + adenine</text>
        <dbReference type="Rhea" id="RHEA:11852"/>
        <dbReference type="ChEBI" id="CHEBI:16708"/>
        <dbReference type="ChEBI" id="CHEBI:17509"/>
        <dbReference type="ChEBI" id="CHEBI:43474"/>
        <dbReference type="ChEBI" id="CHEBI:58533"/>
        <dbReference type="EC" id="2.4.2.28"/>
    </reaction>
    <physiologicalReaction direction="left-to-right" evidence="11">
        <dbReference type="Rhea" id="RHEA:11853"/>
    </physiologicalReaction>
</comment>
<evidence type="ECO:0000256" key="5">
    <source>
        <dbReference type="ARBA" id="ARBA00022679"/>
    </source>
</evidence>
<dbReference type="InterPro" id="IPR011324">
    <property type="entry name" value="Cytotoxic_necrot_fac-like_cat"/>
</dbReference>
<evidence type="ECO:0000256" key="10">
    <source>
        <dbReference type="ARBA" id="ARBA00048968"/>
    </source>
</evidence>
<evidence type="ECO:0000256" key="1">
    <source>
        <dbReference type="ARBA" id="ARBA00000553"/>
    </source>
</evidence>
<keyword evidence="8" id="KW-0862">Zinc</keyword>
<evidence type="ECO:0000256" key="8">
    <source>
        <dbReference type="ARBA" id="ARBA00022833"/>
    </source>
</evidence>
<dbReference type="GO" id="GO:0016787">
    <property type="term" value="F:hydrolase activity"/>
    <property type="evidence" value="ECO:0007669"/>
    <property type="project" value="UniProtKB-KW"/>
</dbReference>
<dbReference type="RefSeq" id="WP_272435425.1">
    <property type="nucleotide sequence ID" value="NZ_JAMQKB010000002.1"/>
</dbReference>